<keyword evidence="2" id="KW-1185">Reference proteome</keyword>
<proteinExistence type="predicted"/>
<dbReference type="AlphaFoldDB" id="A0A834M1C9"/>
<organism evidence="1 2">
    <name type="scientific">Rhynchophorus ferrugineus</name>
    <name type="common">Red palm weevil</name>
    <name type="synonym">Curculio ferrugineus</name>
    <dbReference type="NCBI Taxonomy" id="354439"/>
    <lineage>
        <taxon>Eukaryota</taxon>
        <taxon>Metazoa</taxon>
        <taxon>Ecdysozoa</taxon>
        <taxon>Arthropoda</taxon>
        <taxon>Hexapoda</taxon>
        <taxon>Insecta</taxon>
        <taxon>Pterygota</taxon>
        <taxon>Neoptera</taxon>
        <taxon>Endopterygota</taxon>
        <taxon>Coleoptera</taxon>
        <taxon>Polyphaga</taxon>
        <taxon>Cucujiformia</taxon>
        <taxon>Curculionidae</taxon>
        <taxon>Dryophthorinae</taxon>
        <taxon>Rhynchophorus</taxon>
    </lineage>
</organism>
<name>A0A834M1C9_RHYFE</name>
<accession>A0A834M1C9</accession>
<reference evidence="1" key="1">
    <citation type="submission" date="2020-08" db="EMBL/GenBank/DDBJ databases">
        <title>Genome sequencing and assembly of the red palm weevil Rhynchophorus ferrugineus.</title>
        <authorList>
            <person name="Dias G.B."/>
            <person name="Bergman C.M."/>
            <person name="Manee M."/>
        </authorList>
    </citation>
    <scope>NUCLEOTIDE SEQUENCE</scope>
    <source>
        <strain evidence="1">AA-2017</strain>
        <tissue evidence="1">Whole larva</tissue>
    </source>
</reference>
<evidence type="ECO:0000313" key="2">
    <source>
        <dbReference type="Proteomes" id="UP000625711"/>
    </source>
</evidence>
<comment type="caution">
    <text evidence="1">The sequence shown here is derived from an EMBL/GenBank/DDBJ whole genome shotgun (WGS) entry which is preliminary data.</text>
</comment>
<dbReference type="Proteomes" id="UP000625711">
    <property type="component" value="Unassembled WGS sequence"/>
</dbReference>
<sequence>MELSLGLDYLNCAALDTLDLL</sequence>
<protein>
    <submittedName>
        <fullName evidence="1">Uncharacterized protein</fullName>
    </submittedName>
</protein>
<evidence type="ECO:0000313" key="1">
    <source>
        <dbReference type="EMBL" id="KAF7263400.1"/>
    </source>
</evidence>
<dbReference type="EMBL" id="JAACXV010021777">
    <property type="protein sequence ID" value="KAF7263400.1"/>
    <property type="molecule type" value="Genomic_DNA"/>
</dbReference>
<gene>
    <name evidence="1" type="ORF">GWI33_002572</name>
</gene>
<feature type="non-terminal residue" evidence="1">
    <location>
        <position position="21"/>
    </location>
</feature>